<evidence type="ECO:0000313" key="1">
    <source>
        <dbReference type="EMBL" id="PTL55031.1"/>
    </source>
</evidence>
<dbReference type="OrthoDB" id="9800461at2"/>
<gene>
    <name evidence="1" type="ORF">C7Y72_20895</name>
</gene>
<protein>
    <submittedName>
        <fullName evidence="1">DUF3052 domain-containing protein</fullName>
    </submittedName>
</protein>
<comment type="caution">
    <text evidence="1">The sequence shown here is derived from an EMBL/GenBank/DDBJ whole genome shotgun (WGS) entry which is preliminary data.</text>
</comment>
<sequence length="149" mass="16082">MSTTPAGYSGRPLAQKLAIKAGHVVCVLDAPAGFVEHGLGPLPADVRLHATLVPAADVVLTFRTERARLEADREPVTRTIFPAGAWWVCWPKRASKVPTDVTEDVVREIALPHGLVDTKVCAVDATWSGLRLVVRRERRGGTVEDLLSG</sequence>
<proteinExistence type="predicted"/>
<reference evidence="1 2" key="1">
    <citation type="submission" date="2018-03" db="EMBL/GenBank/DDBJ databases">
        <title>Aquarubrobacter algicola gen. nov., sp. nov., a novel actinobacterium isolated from shallow eutrophic lake during the end of cyanobacterial harmful algal blooms.</title>
        <authorList>
            <person name="Chun S.J."/>
        </authorList>
    </citation>
    <scope>NUCLEOTIDE SEQUENCE [LARGE SCALE GENOMIC DNA]</scope>
    <source>
        <strain evidence="1 2">Seoho-28</strain>
    </source>
</reference>
<dbReference type="EMBL" id="PYYB01000004">
    <property type="protein sequence ID" value="PTL55031.1"/>
    <property type="molecule type" value="Genomic_DNA"/>
</dbReference>
<organism evidence="1 2">
    <name type="scientific">Paraconexibacter algicola</name>
    <dbReference type="NCBI Taxonomy" id="2133960"/>
    <lineage>
        <taxon>Bacteria</taxon>
        <taxon>Bacillati</taxon>
        <taxon>Actinomycetota</taxon>
        <taxon>Thermoleophilia</taxon>
        <taxon>Solirubrobacterales</taxon>
        <taxon>Paraconexibacteraceae</taxon>
        <taxon>Paraconexibacter</taxon>
    </lineage>
</organism>
<dbReference type="Proteomes" id="UP000240739">
    <property type="component" value="Unassembled WGS sequence"/>
</dbReference>
<evidence type="ECO:0000313" key="2">
    <source>
        <dbReference type="Proteomes" id="UP000240739"/>
    </source>
</evidence>
<keyword evidence="2" id="KW-1185">Reference proteome</keyword>
<dbReference type="RefSeq" id="WP_107571132.1">
    <property type="nucleotide sequence ID" value="NZ_PYYB01000004.1"/>
</dbReference>
<name>A0A2T4UCY7_9ACTN</name>
<dbReference type="AlphaFoldDB" id="A0A2T4UCY7"/>
<accession>A0A2T4UCY7</accession>